<protein>
    <submittedName>
        <fullName evidence="1">Uncharacterized protein</fullName>
    </submittedName>
</protein>
<dbReference type="Proteomes" id="UP001165962">
    <property type="component" value="Unassembled WGS sequence"/>
</dbReference>
<gene>
    <name evidence="1" type="ORF">G9U52_31110</name>
</gene>
<reference evidence="1" key="1">
    <citation type="submission" date="2020-03" db="EMBL/GenBank/DDBJ databases">
        <title>Draft sequencing of Paenibacilllus sp. S3N08.</title>
        <authorList>
            <person name="Kim D.-U."/>
        </authorList>
    </citation>
    <scope>NUCLEOTIDE SEQUENCE</scope>
    <source>
        <strain evidence="1">S3N08</strain>
    </source>
</reference>
<name>A0ABX0JFV6_9BACL</name>
<accession>A0ABX0JFV6</accession>
<dbReference type="EMBL" id="JAAOIW010000017">
    <property type="protein sequence ID" value="NHN34255.1"/>
    <property type="molecule type" value="Genomic_DNA"/>
</dbReference>
<sequence length="60" mass="6653">MDSEAYAKERAYKIANQLLYFYNLAQGTNPDGSAAAAGNVEWGKNVLLQLDPFMTELNLL</sequence>
<comment type="caution">
    <text evidence="1">The sequence shown here is derived from an EMBL/GenBank/DDBJ whole genome shotgun (WGS) entry which is preliminary data.</text>
</comment>
<organism evidence="1 2">
    <name type="scientific">Paenibacillus agricola</name>
    <dbReference type="NCBI Taxonomy" id="2716264"/>
    <lineage>
        <taxon>Bacteria</taxon>
        <taxon>Bacillati</taxon>
        <taxon>Bacillota</taxon>
        <taxon>Bacilli</taxon>
        <taxon>Bacillales</taxon>
        <taxon>Paenibacillaceae</taxon>
        <taxon>Paenibacillus</taxon>
    </lineage>
</organism>
<proteinExistence type="predicted"/>
<evidence type="ECO:0000313" key="2">
    <source>
        <dbReference type="Proteomes" id="UP001165962"/>
    </source>
</evidence>
<evidence type="ECO:0000313" key="1">
    <source>
        <dbReference type="EMBL" id="NHN34255.1"/>
    </source>
</evidence>
<dbReference type="RefSeq" id="WP_166155017.1">
    <property type="nucleotide sequence ID" value="NZ_JAAOIW010000017.1"/>
</dbReference>
<keyword evidence="2" id="KW-1185">Reference proteome</keyword>